<reference evidence="9" key="1">
    <citation type="submission" date="2023-10" db="EMBL/GenBank/DDBJ databases">
        <authorList>
            <person name="Chen Y."/>
            <person name="Shah S."/>
            <person name="Dougan E. K."/>
            <person name="Thang M."/>
            <person name="Chan C."/>
        </authorList>
    </citation>
    <scope>NUCLEOTIDE SEQUENCE [LARGE SCALE GENOMIC DNA]</scope>
</reference>
<dbReference type="Proteomes" id="UP001189429">
    <property type="component" value="Unassembled WGS sequence"/>
</dbReference>
<keyword evidence="5" id="KW-0560">Oxidoreductase</keyword>
<dbReference type="PROSITE" id="PS51257">
    <property type="entry name" value="PROKAR_LIPOPROTEIN"/>
    <property type="match status" value="1"/>
</dbReference>
<dbReference type="Gene3D" id="2.60.120.620">
    <property type="entry name" value="q2cbj1_9rhob like domain"/>
    <property type="match status" value="1"/>
</dbReference>
<evidence type="ECO:0000256" key="5">
    <source>
        <dbReference type="ARBA" id="ARBA00023002"/>
    </source>
</evidence>
<proteinExistence type="predicted"/>
<evidence type="ECO:0000256" key="2">
    <source>
        <dbReference type="ARBA" id="ARBA00022723"/>
    </source>
</evidence>
<keyword evidence="3" id="KW-0847">Vitamin C</keyword>
<accession>A0ABN9VCN4</accession>
<evidence type="ECO:0000256" key="1">
    <source>
        <dbReference type="ARBA" id="ARBA00001961"/>
    </source>
</evidence>
<keyword evidence="2" id="KW-0479">Metal-binding</keyword>
<feature type="region of interest" description="Disordered" evidence="7">
    <location>
        <begin position="497"/>
        <end position="519"/>
    </location>
</feature>
<dbReference type="InterPro" id="IPR006620">
    <property type="entry name" value="Pro_4_hyd_alph"/>
</dbReference>
<comment type="cofactor">
    <cofactor evidence="1">
        <name>L-ascorbate</name>
        <dbReference type="ChEBI" id="CHEBI:38290"/>
    </cofactor>
</comment>
<evidence type="ECO:0000313" key="9">
    <source>
        <dbReference type="EMBL" id="CAK0870534.1"/>
    </source>
</evidence>
<evidence type="ECO:0000256" key="7">
    <source>
        <dbReference type="SAM" id="MobiDB-lite"/>
    </source>
</evidence>
<keyword evidence="6" id="KW-0408">Iron</keyword>
<evidence type="ECO:0000256" key="6">
    <source>
        <dbReference type="ARBA" id="ARBA00023004"/>
    </source>
</evidence>
<feature type="region of interest" description="Disordered" evidence="7">
    <location>
        <begin position="50"/>
        <end position="71"/>
    </location>
</feature>
<gene>
    <name evidence="9" type="ORF">PCOR1329_LOCUS56611</name>
</gene>
<organism evidence="9 10">
    <name type="scientific">Prorocentrum cordatum</name>
    <dbReference type="NCBI Taxonomy" id="2364126"/>
    <lineage>
        <taxon>Eukaryota</taxon>
        <taxon>Sar</taxon>
        <taxon>Alveolata</taxon>
        <taxon>Dinophyceae</taxon>
        <taxon>Prorocentrales</taxon>
        <taxon>Prorocentraceae</taxon>
        <taxon>Prorocentrum</taxon>
    </lineage>
</organism>
<evidence type="ECO:0000256" key="4">
    <source>
        <dbReference type="ARBA" id="ARBA00022964"/>
    </source>
</evidence>
<dbReference type="PANTHER" id="PTHR24014:SF4">
    <property type="entry name" value="2-OXOGLUTARATE AND IRON-DEPENDENT OXYGENASE DOMAIN-CONTAINING PROTEIN 2"/>
    <property type="match status" value="1"/>
</dbReference>
<evidence type="ECO:0000313" key="10">
    <source>
        <dbReference type="Proteomes" id="UP001189429"/>
    </source>
</evidence>
<keyword evidence="10" id="KW-1185">Reference proteome</keyword>
<dbReference type="Gene3D" id="3.40.30.10">
    <property type="entry name" value="Glutaredoxin"/>
    <property type="match status" value="1"/>
</dbReference>
<sequence length="519" mass="56553">MSLRRGASRVPRGSPPSQPGAALAACLGAALGAGLLGGGRLRGGALACGRSRAGGPSPVPSQVRARGMPAEPAEKRRRFYFGDVFKGGKYAPLHPELFQASAPRAWERWLAPGFKDVAAAVQDGDPLRALREEAPGVYSFELFTPEFCDLLLEEVENAQATAREHLERPNGMNRYGIVLNQLGLEPLISTLQQEHLRPVQEALYPGPGTSPDDHHCFIVRYKAGEDVGLDMHEDDSDVTVNVCLGKEFTAATLSFCGQAQEQNHRKFTTTYSHKKGRAVVHLGTHRHGADNIGSGERVNFILWSTSSGYRGSEAYRKDRTRSTTASEPDKVCLSYTHDRDYTQHLPRPSREEAVARGVMLDVVEERSAIMQRPVHDLSRPIEEINTVPSVCLFLDGLPPQRQHGLFKELMELASEVHAALGRRPHDAGPPPLLFFVGVQATGATPQVRRLCGVKHSPALALLDVDKEAVYRLPADREVGPEALQEFVGDYLKGSLRAHKLGSEQQEEDPAAAPAATGDT</sequence>
<dbReference type="Pfam" id="PF25238">
    <property type="entry name" value="OGFOD2-like"/>
    <property type="match status" value="1"/>
</dbReference>
<dbReference type="PANTHER" id="PTHR24014">
    <property type="entry name" value="2-OXOGLUTARATE AND IRON-DEPENDENT OXYGENASE DOMAIN-CONTAINING PROTEIN 2"/>
    <property type="match status" value="1"/>
</dbReference>
<feature type="compositionally biased region" description="Low complexity" evidence="7">
    <location>
        <begin position="510"/>
        <end position="519"/>
    </location>
</feature>
<comment type="caution">
    <text evidence="9">The sequence shown here is derived from an EMBL/GenBank/DDBJ whole genome shotgun (WGS) entry which is preliminary data.</text>
</comment>
<dbReference type="SMART" id="SM00702">
    <property type="entry name" value="P4Hc"/>
    <property type="match status" value="1"/>
</dbReference>
<evidence type="ECO:0000256" key="3">
    <source>
        <dbReference type="ARBA" id="ARBA00022896"/>
    </source>
</evidence>
<evidence type="ECO:0000259" key="8">
    <source>
        <dbReference type="PROSITE" id="PS51471"/>
    </source>
</evidence>
<name>A0ABN9VCN4_9DINO</name>
<dbReference type="EMBL" id="CAUYUJ010016971">
    <property type="protein sequence ID" value="CAK0870534.1"/>
    <property type="molecule type" value="Genomic_DNA"/>
</dbReference>
<protein>
    <recommendedName>
        <fullName evidence="8">Fe2OG dioxygenase domain-containing protein</fullName>
    </recommendedName>
</protein>
<keyword evidence="4" id="KW-0223">Dioxygenase</keyword>
<dbReference type="PROSITE" id="PS51471">
    <property type="entry name" value="FE2OG_OXY"/>
    <property type="match status" value="1"/>
</dbReference>
<dbReference type="InterPro" id="IPR005123">
    <property type="entry name" value="Oxoglu/Fe-dep_dioxygenase_dom"/>
</dbReference>
<feature type="domain" description="Fe2OG dioxygenase" evidence="8">
    <location>
        <begin position="212"/>
        <end position="306"/>
    </location>
</feature>